<proteinExistence type="predicted"/>
<dbReference type="Proteomes" id="UP000054047">
    <property type="component" value="Unassembled WGS sequence"/>
</dbReference>
<dbReference type="OrthoDB" id="5832087at2759"/>
<feature type="non-terminal residue" evidence="1">
    <location>
        <position position="99"/>
    </location>
</feature>
<name>A0A0C2CAU6_9BILA</name>
<gene>
    <name evidence="1" type="ORF">ANCDUO_22982</name>
</gene>
<dbReference type="EMBL" id="KN768252">
    <property type="protein sequence ID" value="KIH46962.1"/>
    <property type="molecule type" value="Genomic_DNA"/>
</dbReference>
<dbReference type="AlphaFoldDB" id="A0A0C2CAU6"/>
<dbReference type="PANTHER" id="PTHR46238">
    <property type="entry name" value="REVERSE TRANSCRIPTASE DOMAIN-CONTAINING PROTEIN"/>
    <property type="match status" value="1"/>
</dbReference>
<evidence type="ECO:0000313" key="1">
    <source>
        <dbReference type="EMBL" id="KIH46962.1"/>
    </source>
</evidence>
<dbReference type="PANTHER" id="PTHR46238:SF8">
    <property type="entry name" value="ENDONUCLEASE_EXONUCLEASE_PHOSPHATASE DOMAIN-CONTAINING PROTEIN"/>
    <property type="match status" value="1"/>
</dbReference>
<accession>A0A0C2CAU6</accession>
<keyword evidence="2" id="KW-1185">Reference proteome</keyword>
<protein>
    <submittedName>
        <fullName evidence="1">Uncharacterized protein</fullName>
    </submittedName>
</protein>
<evidence type="ECO:0000313" key="2">
    <source>
        <dbReference type="Proteomes" id="UP000054047"/>
    </source>
</evidence>
<sequence>MDRWIPKTLRRVKSKIYRTVARPVALNGAECWPITKEMERRISVMDMRMLQWMAGLTQLDRIRNQDIRQRYGAVAIADKICEARLRCFGQFFVPKAIKS</sequence>
<organism evidence="1 2">
    <name type="scientific">Ancylostoma duodenale</name>
    <dbReference type="NCBI Taxonomy" id="51022"/>
    <lineage>
        <taxon>Eukaryota</taxon>
        <taxon>Metazoa</taxon>
        <taxon>Ecdysozoa</taxon>
        <taxon>Nematoda</taxon>
        <taxon>Chromadorea</taxon>
        <taxon>Rhabditida</taxon>
        <taxon>Rhabditina</taxon>
        <taxon>Rhabditomorpha</taxon>
        <taxon>Strongyloidea</taxon>
        <taxon>Ancylostomatidae</taxon>
        <taxon>Ancylostomatinae</taxon>
        <taxon>Ancylostoma</taxon>
    </lineage>
</organism>
<reference evidence="1 2" key="1">
    <citation type="submission" date="2013-12" db="EMBL/GenBank/DDBJ databases">
        <title>Draft genome of the parsitic nematode Ancylostoma duodenale.</title>
        <authorList>
            <person name="Mitreva M."/>
        </authorList>
    </citation>
    <scope>NUCLEOTIDE SEQUENCE [LARGE SCALE GENOMIC DNA]</scope>
    <source>
        <strain evidence="1 2">Zhejiang</strain>
    </source>
</reference>